<name>A0AA39QWA4_9LECA</name>
<evidence type="ECO:0000313" key="1">
    <source>
        <dbReference type="EMBL" id="KAK0509596.1"/>
    </source>
</evidence>
<gene>
    <name evidence="1" type="ORF">JMJ35_007990</name>
</gene>
<proteinExistence type="predicted"/>
<dbReference type="Proteomes" id="UP001166286">
    <property type="component" value="Unassembled WGS sequence"/>
</dbReference>
<dbReference type="AlphaFoldDB" id="A0AA39QWA4"/>
<organism evidence="1 2">
    <name type="scientific">Cladonia borealis</name>
    <dbReference type="NCBI Taxonomy" id="184061"/>
    <lineage>
        <taxon>Eukaryota</taxon>
        <taxon>Fungi</taxon>
        <taxon>Dikarya</taxon>
        <taxon>Ascomycota</taxon>
        <taxon>Pezizomycotina</taxon>
        <taxon>Lecanoromycetes</taxon>
        <taxon>OSLEUM clade</taxon>
        <taxon>Lecanoromycetidae</taxon>
        <taxon>Lecanorales</taxon>
        <taxon>Lecanorineae</taxon>
        <taxon>Cladoniaceae</taxon>
        <taxon>Cladonia</taxon>
    </lineage>
</organism>
<sequence>MSLSPVCYLLKPERLEPAASATSWLGRIVRHYAVPDADFTPEKPSKLLVDFTISETKIADVSAFMNNSDNGQLELQLAGLASTFRSRGKDSGVEFSTTSIRHVRLQKHENALKAIISDGEVKEDLTRMLKPGGDPAYFIVGMLIWENATFVDSRSRSKGVGGSVELPVSTAVAASTGLVIPDVDPKLATESEAAQKRTISGRSEGSSIFAFEYRTVRRRIFSIGSNFTPRLGGYGGRIEKDRVFGHSSLKQDDTLVSEDGPVVMDDDLDGVSWADLVESELEVESVCDLSLAFD</sequence>
<dbReference type="EMBL" id="JAFEKC020000018">
    <property type="protein sequence ID" value="KAK0509596.1"/>
    <property type="molecule type" value="Genomic_DNA"/>
</dbReference>
<evidence type="ECO:0000313" key="2">
    <source>
        <dbReference type="Proteomes" id="UP001166286"/>
    </source>
</evidence>
<reference evidence="1" key="1">
    <citation type="submission" date="2023-03" db="EMBL/GenBank/DDBJ databases">
        <title>Complete genome of Cladonia borealis.</title>
        <authorList>
            <person name="Park H."/>
        </authorList>
    </citation>
    <scope>NUCLEOTIDE SEQUENCE</scope>
    <source>
        <strain evidence="1">ANT050790</strain>
    </source>
</reference>
<accession>A0AA39QWA4</accession>
<keyword evidence="2" id="KW-1185">Reference proteome</keyword>
<protein>
    <submittedName>
        <fullName evidence="1">Uncharacterized protein</fullName>
    </submittedName>
</protein>
<comment type="caution">
    <text evidence="1">The sequence shown here is derived from an EMBL/GenBank/DDBJ whole genome shotgun (WGS) entry which is preliminary data.</text>
</comment>